<evidence type="ECO:0008006" key="4">
    <source>
        <dbReference type="Google" id="ProtNLM"/>
    </source>
</evidence>
<feature type="compositionally biased region" description="Basic and acidic residues" evidence="1">
    <location>
        <begin position="133"/>
        <end position="144"/>
    </location>
</feature>
<accession>A0A1H0QXN4</accession>
<evidence type="ECO:0000313" key="3">
    <source>
        <dbReference type="Proteomes" id="UP000199341"/>
    </source>
</evidence>
<dbReference type="Proteomes" id="UP000199341">
    <property type="component" value="Unassembled WGS sequence"/>
</dbReference>
<feature type="region of interest" description="Disordered" evidence="1">
    <location>
        <begin position="123"/>
        <end position="179"/>
    </location>
</feature>
<name>A0A1H0QXN4_9ACTN</name>
<evidence type="ECO:0000256" key="1">
    <source>
        <dbReference type="SAM" id="MobiDB-lite"/>
    </source>
</evidence>
<dbReference type="RefSeq" id="WP_093787962.1">
    <property type="nucleotide sequence ID" value="NZ_FNIE01000020.1"/>
</dbReference>
<dbReference type="EMBL" id="FNIE01000020">
    <property type="protein sequence ID" value="SDP21980.1"/>
    <property type="molecule type" value="Genomic_DNA"/>
</dbReference>
<dbReference type="STRING" id="310781.SAMN05216259_12037"/>
<reference evidence="2 3" key="1">
    <citation type="submission" date="2016-10" db="EMBL/GenBank/DDBJ databases">
        <authorList>
            <person name="de Groot N.N."/>
        </authorList>
    </citation>
    <scope>NUCLEOTIDE SEQUENCE [LARGE SCALE GENOMIC DNA]</scope>
    <source>
        <strain evidence="2 3">CGMCC 4.2022</strain>
    </source>
</reference>
<dbReference type="OrthoDB" id="3872827at2"/>
<keyword evidence="3" id="KW-1185">Reference proteome</keyword>
<feature type="compositionally biased region" description="Low complexity" evidence="1">
    <location>
        <begin position="146"/>
        <end position="173"/>
    </location>
</feature>
<evidence type="ECO:0000313" key="2">
    <source>
        <dbReference type="EMBL" id="SDP21980.1"/>
    </source>
</evidence>
<organism evidence="2 3">
    <name type="scientific">Actinacidiphila guanduensis</name>
    <dbReference type="NCBI Taxonomy" id="310781"/>
    <lineage>
        <taxon>Bacteria</taxon>
        <taxon>Bacillati</taxon>
        <taxon>Actinomycetota</taxon>
        <taxon>Actinomycetes</taxon>
        <taxon>Kitasatosporales</taxon>
        <taxon>Streptomycetaceae</taxon>
        <taxon>Actinacidiphila</taxon>
    </lineage>
</organism>
<protein>
    <recommendedName>
        <fullName evidence="4">Heparin-binding hemagglutinin</fullName>
    </recommendedName>
</protein>
<gene>
    <name evidence="2" type="ORF">SAMN05216259_12037</name>
</gene>
<proteinExistence type="predicted"/>
<dbReference type="AlphaFoldDB" id="A0A1H0QXN4"/>
<sequence>MAITDDIVKGLRNPTPLYAVAGTADLAAEKLKEVPALLDKFREQAPERIGKLRATDPKEVQQRVTASAKDAQTRLNETFSDIDLKELRDLRKLGESVQGIALQGVGRAAEYAVRTRETYDELAARGKGAVAKWRGEEADPKGELSAKPAAKPAAKPEAKPTPAAAKKQAPAKKTTPRKP</sequence>